<evidence type="ECO:0000256" key="3">
    <source>
        <dbReference type="ARBA" id="ARBA00022729"/>
    </source>
</evidence>
<keyword evidence="3" id="KW-0732">Signal</keyword>
<keyword evidence="6" id="KW-1185">Reference proteome</keyword>
<dbReference type="SUPFAM" id="SSF117074">
    <property type="entry name" value="Hypothetical protein PA1324"/>
    <property type="match status" value="1"/>
</dbReference>
<keyword evidence="2" id="KW-0964">Secreted</keyword>
<sequence length="651" mass="68997">MQFQHPGPTCAPSQVHYRPIVNAFSDDDHGDPIRLRSLAFGSGFIALACGNFSAGGAASPVPVISGHKFHDHDRDGVRDAGEPGLAGWTMTLHRDRSDAGQALGGVATAVTNADGYYEFRLDGHYPGDYAVTEEDRADWARTTSPHRHTLRVGPGIGAPHFAGLDFGNVETRADAVKVSFSVVDPPTEVPADAETALRVRAVLENRGPAPVVDVVDRITASGPADCAFRPAEQAVTRRLLLNRPVEVVFDVGVTCTEPSFHPLEFANALTVTTPGVTDPDQASNHRVTGATIAVIDESDVAVTGTRLDCAARTYVDDRFTCTTTALITNHGDHAPASADVDLALTGPADCVLTPTGATAHEVSVTDQVQVSTTWDVVCGDRSYHDFRTTAQVRLDHLHVIDPDPGNGNGAADDRVEVFEPVDLAVTDLRITCDEREHRTRDVTCVSTVTIANAGPATDVRTLTTVGFTAPADCSVVPGAPQQRSHVLAAGTTATFTATWQLTCDPPRRRTFATTATIAADEPHPEDVNRANDTRSITWQPIDVKPRSYPSAVNIGKEGIVPVAILSTAELDAVAQIDRLSPTFGATGTEASLVRCATVGEDVNGDGLLDLVCHFDTARTALTCGSTTATLMARTLDGRRVEGQDDVKVTGC</sequence>
<dbReference type="Proteomes" id="UP001596512">
    <property type="component" value="Unassembled WGS sequence"/>
</dbReference>
<accession>A0ABW2TPA7</accession>
<protein>
    <submittedName>
        <fullName evidence="5">SdrD B-like domain-containing protein</fullName>
    </submittedName>
</protein>
<organism evidence="5 6">
    <name type="scientific">Actinokineospora soli</name>
    <dbReference type="NCBI Taxonomy" id="1048753"/>
    <lineage>
        <taxon>Bacteria</taxon>
        <taxon>Bacillati</taxon>
        <taxon>Actinomycetota</taxon>
        <taxon>Actinomycetes</taxon>
        <taxon>Pseudonocardiales</taxon>
        <taxon>Pseudonocardiaceae</taxon>
        <taxon>Actinokineospora</taxon>
    </lineage>
</organism>
<name>A0ABW2TPA7_9PSEU</name>
<evidence type="ECO:0000259" key="4">
    <source>
        <dbReference type="Pfam" id="PF17210"/>
    </source>
</evidence>
<comment type="subcellular location">
    <subcellularLocation>
        <location evidence="1">Secreted</location>
    </subcellularLocation>
</comment>
<comment type="caution">
    <text evidence="5">The sequence shown here is derived from an EMBL/GenBank/DDBJ whole genome shotgun (WGS) entry which is preliminary data.</text>
</comment>
<dbReference type="Pfam" id="PF17210">
    <property type="entry name" value="SdrD_B"/>
    <property type="match status" value="1"/>
</dbReference>
<reference evidence="6" key="1">
    <citation type="journal article" date="2019" name="Int. J. Syst. Evol. Microbiol.">
        <title>The Global Catalogue of Microorganisms (GCM) 10K type strain sequencing project: providing services to taxonomists for standard genome sequencing and annotation.</title>
        <authorList>
            <consortium name="The Broad Institute Genomics Platform"/>
            <consortium name="The Broad Institute Genome Sequencing Center for Infectious Disease"/>
            <person name="Wu L."/>
            <person name="Ma J."/>
        </authorList>
    </citation>
    <scope>NUCLEOTIDE SEQUENCE [LARGE SCALE GENOMIC DNA]</scope>
    <source>
        <strain evidence="6">JCM 17695</strain>
    </source>
</reference>
<gene>
    <name evidence="5" type="ORF">ACFQV2_17650</name>
</gene>
<dbReference type="Gene3D" id="2.60.40.10">
    <property type="entry name" value="Immunoglobulins"/>
    <property type="match status" value="1"/>
</dbReference>
<dbReference type="InterPro" id="IPR013783">
    <property type="entry name" value="Ig-like_fold"/>
</dbReference>
<evidence type="ECO:0000313" key="6">
    <source>
        <dbReference type="Proteomes" id="UP001596512"/>
    </source>
</evidence>
<dbReference type="InterPro" id="IPR033764">
    <property type="entry name" value="Sdr_B"/>
</dbReference>
<evidence type="ECO:0000256" key="1">
    <source>
        <dbReference type="ARBA" id="ARBA00004613"/>
    </source>
</evidence>
<feature type="domain" description="SD-repeat containing protein B" evidence="4">
    <location>
        <begin position="69"/>
        <end position="143"/>
    </location>
</feature>
<dbReference type="EMBL" id="JBHTEY010000004">
    <property type="protein sequence ID" value="MFC7615068.1"/>
    <property type="molecule type" value="Genomic_DNA"/>
</dbReference>
<evidence type="ECO:0000256" key="2">
    <source>
        <dbReference type="ARBA" id="ARBA00022525"/>
    </source>
</evidence>
<proteinExistence type="predicted"/>
<evidence type="ECO:0000313" key="5">
    <source>
        <dbReference type="EMBL" id="MFC7615068.1"/>
    </source>
</evidence>